<dbReference type="SMART" id="SM01069">
    <property type="entry name" value="CDC37_C"/>
    <property type="match status" value="1"/>
</dbReference>
<dbReference type="Gene3D" id="1.20.58.610">
    <property type="entry name" value="Cdc37, Hsp90 binding domain"/>
    <property type="match status" value="1"/>
</dbReference>
<dbReference type="AlphaFoldDB" id="A0A1G4K9G0"/>
<comment type="similarity">
    <text evidence="2">Belongs to the CDC37 family.</text>
</comment>
<evidence type="ECO:0000256" key="2">
    <source>
        <dbReference type="ARBA" id="ARBA00006222"/>
    </source>
</evidence>
<keyword evidence="3" id="KW-0963">Cytoplasm</keyword>
<dbReference type="PANTHER" id="PTHR12800:SF4">
    <property type="entry name" value="HSP90 CO-CHAPERONE CDC37"/>
    <property type="match status" value="1"/>
</dbReference>
<feature type="domain" description="Cdc37 C-terminal" evidence="7">
    <location>
        <begin position="379"/>
        <end position="490"/>
    </location>
</feature>
<feature type="region of interest" description="Disordered" evidence="6">
    <location>
        <begin position="463"/>
        <end position="492"/>
    </location>
</feature>
<keyword evidence="11" id="KW-1185">Reference proteome</keyword>
<dbReference type="InterPro" id="IPR013874">
    <property type="entry name" value="Cdc37_Hsp90-bd"/>
</dbReference>
<accession>A0A1G4K9G0</accession>
<dbReference type="GO" id="GO:0051087">
    <property type="term" value="F:protein-folding chaperone binding"/>
    <property type="evidence" value="ECO:0007669"/>
    <property type="project" value="TreeGrafter"/>
</dbReference>
<dbReference type="InterPro" id="IPR013873">
    <property type="entry name" value="Cdc37_C"/>
</dbReference>
<dbReference type="Proteomes" id="UP000191144">
    <property type="component" value="Chromosome G"/>
</dbReference>
<keyword evidence="4" id="KW-0143">Chaperone</keyword>
<evidence type="ECO:0000259" key="7">
    <source>
        <dbReference type="SMART" id="SM01069"/>
    </source>
</evidence>
<dbReference type="InterPro" id="IPR038189">
    <property type="entry name" value="Cdc37_Hsp90-bd_sf"/>
</dbReference>
<evidence type="ECO:0000256" key="4">
    <source>
        <dbReference type="ARBA" id="ARBA00023186"/>
    </source>
</evidence>
<organism evidence="10 11">
    <name type="scientific">Lachancea meyersii CBS 8951</name>
    <dbReference type="NCBI Taxonomy" id="1266667"/>
    <lineage>
        <taxon>Eukaryota</taxon>
        <taxon>Fungi</taxon>
        <taxon>Dikarya</taxon>
        <taxon>Ascomycota</taxon>
        <taxon>Saccharomycotina</taxon>
        <taxon>Saccharomycetes</taxon>
        <taxon>Saccharomycetales</taxon>
        <taxon>Saccharomycetaceae</taxon>
        <taxon>Lachancea</taxon>
    </lineage>
</organism>
<dbReference type="GO" id="GO:0050821">
    <property type="term" value="P:protein stabilization"/>
    <property type="evidence" value="ECO:0007669"/>
    <property type="project" value="TreeGrafter"/>
</dbReference>
<sequence>MPIDYSKWDKIQLSDDSDIEVHPNVDKRSFIRWKQQSIHEERAKRNQDIKNLEFQVEMNSRLNQRVDKMTRQLTDEDLLSRDTVRKFLNANFDKNEKGEGENVDPDMPPYNEMVEDLFDQLEINAKKVNKDPKNGAVIREMITEHRKKIDAVTEQAHERLAQLYKERASLISSEDIHTGFDKGFVNKKSEQDEAASKYLPADKTTSQSTISLPPPPLQFISYEDDVMKLAPETVQFGNISTNDIQKSEQFLLANLPIISEQQKDALMMTAFEQQMEGQTEKAYQVIHQSELLGYVKEMYDMKKIPHLQPDELSAIIKMFFQRVLYNKVNDQGKKSFLDSVKAKFEHVKKRVKVMEEEETEEGVETIQLKSLNDSTELQVNLPDFGSNDPEEVKRIQAFKKLPSKMQNAVKSQSLDKINEVFAEMPVEEAEAILDIFNEGGVIGINALLEDESEFKELQAQYHNQPLNEEYDEGHVEQTEQEAEDFNTSDVVD</sequence>
<protein>
    <recommendedName>
        <fullName evidence="5">Hsp90 chaperone protein kinase-targeting subunit</fullName>
    </recommendedName>
</protein>
<dbReference type="PANTHER" id="PTHR12800">
    <property type="entry name" value="CDC37-RELATED"/>
    <property type="match status" value="1"/>
</dbReference>
<evidence type="ECO:0000259" key="9">
    <source>
        <dbReference type="SMART" id="SM01071"/>
    </source>
</evidence>
<evidence type="ECO:0000256" key="1">
    <source>
        <dbReference type="ARBA" id="ARBA00004496"/>
    </source>
</evidence>
<proteinExistence type="inferred from homology"/>
<evidence type="ECO:0000313" key="11">
    <source>
        <dbReference type="Proteomes" id="UP000191144"/>
    </source>
</evidence>
<dbReference type="GO" id="GO:0031072">
    <property type="term" value="F:heat shock protein binding"/>
    <property type="evidence" value="ECO:0007669"/>
    <property type="project" value="TreeGrafter"/>
</dbReference>
<feature type="domain" description="Cdc37 Hsp90 binding" evidence="8">
    <location>
        <begin position="186"/>
        <end position="361"/>
    </location>
</feature>
<dbReference type="GO" id="GO:0019901">
    <property type="term" value="F:protein kinase binding"/>
    <property type="evidence" value="ECO:0007669"/>
    <property type="project" value="InterPro"/>
</dbReference>
<name>A0A1G4K9G0_9SACH</name>
<dbReference type="Pfam" id="PF03234">
    <property type="entry name" value="CDC37_N"/>
    <property type="match status" value="1"/>
</dbReference>
<dbReference type="Gene3D" id="6.10.140.250">
    <property type="match status" value="1"/>
</dbReference>
<feature type="domain" description="Cdc37 N-terminal" evidence="9">
    <location>
        <begin position="2"/>
        <end position="183"/>
    </location>
</feature>
<dbReference type="Pfam" id="PF08565">
    <property type="entry name" value="CDC37_M"/>
    <property type="match status" value="1"/>
</dbReference>
<evidence type="ECO:0000256" key="5">
    <source>
        <dbReference type="ARBA" id="ARBA00031396"/>
    </source>
</evidence>
<gene>
    <name evidence="10" type="ORF">LAME_0G11826G</name>
</gene>
<reference evidence="11" key="1">
    <citation type="submission" date="2016-03" db="EMBL/GenBank/DDBJ databases">
        <authorList>
            <person name="Devillers Hugo."/>
        </authorList>
    </citation>
    <scope>NUCLEOTIDE SEQUENCE [LARGE SCALE GENOMIC DNA]</scope>
</reference>
<dbReference type="GO" id="GO:0006457">
    <property type="term" value="P:protein folding"/>
    <property type="evidence" value="ECO:0007669"/>
    <property type="project" value="TreeGrafter"/>
</dbReference>
<dbReference type="EMBL" id="LT598484">
    <property type="protein sequence ID" value="SCV00759.1"/>
    <property type="molecule type" value="Genomic_DNA"/>
</dbReference>
<dbReference type="InterPro" id="IPR013855">
    <property type="entry name" value="Cdc37_N_dom"/>
</dbReference>
<dbReference type="GO" id="GO:0051082">
    <property type="term" value="F:unfolded protein binding"/>
    <property type="evidence" value="ECO:0007669"/>
    <property type="project" value="TreeGrafter"/>
</dbReference>
<evidence type="ECO:0000256" key="3">
    <source>
        <dbReference type="ARBA" id="ARBA00022490"/>
    </source>
</evidence>
<dbReference type="InterPro" id="IPR004918">
    <property type="entry name" value="Cdc37"/>
</dbReference>
<comment type="subcellular location">
    <subcellularLocation>
        <location evidence="1">Cytoplasm</location>
    </subcellularLocation>
</comment>
<evidence type="ECO:0000259" key="8">
    <source>
        <dbReference type="SMART" id="SM01070"/>
    </source>
</evidence>
<dbReference type="SMART" id="SM01070">
    <property type="entry name" value="CDC37_M"/>
    <property type="match status" value="1"/>
</dbReference>
<dbReference type="SUPFAM" id="SSF101391">
    <property type="entry name" value="Hsp90 co-chaperone CDC37"/>
    <property type="match status" value="1"/>
</dbReference>
<dbReference type="Pfam" id="PF08564">
    <property type="entry name" value="CDC37_C"/>
    <property type="match status" value="1"/>
</dbReference>
<dbReference type="GO" id="GO:0005737">
    <property type="term" value="C:cytoplasm"/>
    <property type="evidence" value="ECO:0007669"/>
    <property type="project" value="UniProtKB-SubCell"/>
</dbReference>
<evidence type="ECO:0000256" key="6">
    <source>
        <dbReference type="SAM" id="MobiDB-lite"/>
    </source>
</evidence>
<feature type="compositionally biased region" description="Acidic residues" evidence="6">
    <location>
        <begin position="478"/>
        <end position="492"/>
    </location>
</feature>
<evidence type="ECO:0000313" key="10">
    <source>
        <dbReference type="EMBL" id="SCV00759.1"/>
    </source>
</evidence>
<dbReference type="SMART" id="SM01071">
    <property type="entry name" value="CDC37_N"/>
    <property type="match status" value="1"/>
</dbReference>
<dbReference type="OrthoDB" id="440202at2759"/>